<feature type="region of interest" description="Disordered" evidence="1">
    <location>
        <begin position="117"/>
        <end position="156"/>
    </location>
</feature>
<gene>
    <name evidence="2" type="ORF">M406DRAFT_358700</name>
</gene>
<feature type="non-terminal residue" evidence="2">
    <location>
        <position position="240"/>
    </location>
</feature>
<feature type="compositionally biased region" description="Basic and acidic residues" evidence="1">
    <location>
        <begin position="69"/>
        <end position="93"/>
    </location>
</feature>
<dbReference type="GeneID" id="63841107"/>
<reference evidence="2" key="1">
    <citation type="journal article" date="2020" name="Phytopathology">
        <title>Genome sequence of the chestnut blight fungus Cryphonectria parasitica EP155: A fundamental resource for an archetypical invasive plant pathogen.</title>
        <authorList>
            <person name="Crouch J.A."/>
            <person name="Dawe A."/>
            <person name="Aerts A."/>
            <person name="Barry K."/>
            <person name="Churchill A.C.L."/>
            <person name="Grimwood J."/>
            <person name="Hillman B."/>
            <person name="Milgroom M.G."/>
            <person name="Pangilinan J."/>
            <person name="Smith M."/>
            <person name="Salamov A."/>
            <person name="Schmutz J."/>
            <person name="Yadav J."/>
            <person name="Grigoriev I.V."/>
            <person name="Nuss D."/>
        </authorList>
    </citation>
    <scope>NUCLEOTIDE SEQUENCE</scope>
    <source>
        <strain evidence="2">EP155</strain>
    </source>
</reference>
<keyword evidence="3" id="KW-1185">Reference proteome</keyword>
<evidence type="ECO:0000313" key="2">
    <source>
        <dbReference type="EMBL" id="KAF3760077.1"/>
    </source>
</evidence>
<sequence length="240" mass="26723">MHRLSTILHSGETRKKIRKTPPAVHNHDHHHHQQHRPEGCPCLWTRWSSSKAKAAAVTSDGPNRSLAPVHHEEEERGRTLQRGGSDRNQDGHLGKQLSGFFRGLTSWVLWCGPTCHGNGKQRASPEQVPCRRDSEPPPGNWLRNGSGSAERTHTNSTINTSTLATTTTRTPPAHHPVPRRMGKMQCLKNANKILRTPEGVYVNGELVVHPTTSVGGPSRNGLFRTHERPLSWNAVKIRSK</sequence>
<dbReference type="EMBL" id="MU032354">
    <property type="protein sequence ID" value="KAF3760077.1"/>
    <property type="molecule type" value="Genomic_DNA"/>
</dbReference>
<dbReference type="Proteomes" id="UP000803844">
    <property type="component" value="Unassembled WGS sequence"/>
</dbReference>
<evidence type="ECO:0000313" key="3">
    <source>
        <dbReference type="Proteomes" id="UP000803844"/>
    </source>
</evidence>
<dbReference type="RefSeq" id="XP_040771056.1">
    <property type="nucleotide sequence ID" value="XM_040923978.1"/>
</dbReference>
<name>A0A9P4XSL5_CRYP1</name>
<evidence type="ECO:0000256" key="1">
    <source>
        <dbReference type="SAM" id="MobiDB-lite"/>
    </source>
</evidence>
<comment type="caution">
    <text evidence="2">The sequence shown here is derived from an EMBL/GenBank/DDBJ whole genome shotgun (WGS) entry which is preliminary data.</text>
</comment>
<proteinExistence type="predicted"/>
<accession>A0A9P4XSL5</accession>
<organism evidence="2 3">
    <name type="scientific">Cryphonectria parasitica (strain ATCC 38755 / EP155)</name>
    <dbReference type="NCBI Taxonomy" id="660469"/>
    <lineage>
        <taxon>Eukaryota</taxon>
        <taxon>Fungi</taxon>
        <taxon>Dikarya</taxon>
        <taxon>Ascomycota</taxon>
        <taxon>Pezizomycotina</taxon>
        <taxon>Sordariomycetes</taxon>
        <taxon>Sordariomycetidae</taxon>
        <taxon>Diaporthales</taxon>
        <taxon>Cryphonectriaceae</taxon>
        <taxon>Cryphonectria-Endothia species complex</taxon>
        <taxon>Cryphonectria</taxon>
    </lineage>
</organism>
<protein>
    <submittedName>
        <fullName evidence="2">Uncharacterized protein</fullName>
    </submittedName>
</protein>
<feature type="region of interest" description="Disordered" evidence="1">
    <location>
        <begin position="1"/>
        <end position="38"/>
    </location>
</feature>
<dbReference type="AlphaFoldDB" id="A0A9P4XSL5"/>
<feature type="region of interest" description="Disordered" evidence="1">
    <location>
        <begin position="56"/>
        <end position="94"/>
    </location>
</feature>